<reference evidence="3" key="1">
    <citation type="submission" date="2018-12" db="EMBL/GenBank/DDBJ databases">
        <authorList>
            <person name="Jadhav K."/>
            <person name="Kushwaha B."/>
            <person name="Jadhav I."/>
        </authorList>
    </citation>
    <scope>NUCLEOTIDE SEQUENCE [LARGE SCALE GENOMIC DNA]</scope>
    <source>
        <strain evidence="3">SBS 10</strain>
    </source>
</reference>
<dbReference type="InterPro" id="IPR003869">
    <property type="entry name" value="Polysac_CapD-like"/>
</dbReference>
<feature type="domain" description="Polysaccharide biosynthesis protein CapD-like" evidence="2">
    <location>
        <begin position="3"/>
        <end position="20"/>
    </location>
</feature>
<proteinExistence type="predicted"/>
<dbReference type="Pfam" id="PF02719">
    <property type="entry name" value="Polysacc_synt_2"/>
    <property type="match status" value="1"/>
</dbReference>
<organism evidence="3">
    <name type="scientific">Billgrantia gudaonensis</name>
    <dbReference type="NCBI Taxonomy" id="376427"/>
    <lineage>
        <taxon>Bacteria</taxon>
        <taxon>Pseudomonadati</taxon>
        <taxon>Pseudomonadota</taxon>
        <taxon>Gammaproteobacteria</taxon>
        <taxon>Oceanospirillales</taxon>
        <taxon>Halomonadaceae</taxon>
        <taxon>Billgrantia</taxon>
    </lineage>
</organism>
<evidence type="ECO:0000313" key="3">
    <source>
        <dbReference type="EMBL" id="RUA22386.1"/>
    </source>
</evidence>
<protein>
    <recommendedName>
        <fullName evidence="2">Polysaccharide biosynthesis protein CapD-like domain-containing protein</fullName>
    </recommendedName>
</protein>
<feature type="region of interest" description="Disordered" evidence="1">
    <location>
        <begin position="1"/>
        <end position="33"/>
    </location>
</feature>
<gene>
    <name evidence="3" type="ORF">DSL92_06330</name>
</gene>
<dbReference type="AlphaFoldDB" id="A0A3S0VSQ5"/>
<name>A0A3S0VSQ5_9GAMM</name>
<feature type="compositionally biased region" description="Basic residues" evidence="1">
    <location>
        <begin position="22"/>
        <end position="33"/>
    </location>
</feature>
<sequence>MFVSSTDKAVMPVNAMGMTKGPHGRLPKPRVGS</sequence>
<comment type="caution">
    <text evidence="3">The sequence shown here is derived from an EMBL/GenBank/DDBJ whole genome shotgun (WGS) entry which is preliminary data.</text>
</comment>
<dbReference type="EMBL" id="RXHI01000018">
    <property type="protein sequence ID" value="RUA22386.1"/>
    <property type="molecule type" value="Genomic_DNA"/>
</dbReference>
<evidence type="ECO:0000256" key="1">
    <source>
        <dbReference type="SAM" id="MobiDB-lite"/>
    </source>
</evidence>
<evidence type="ECO:0000259" key="2">
    <source>
        <dbReference type="Pfam" id="PF02719"/>
    </source>
</evidence>
<accession>A0A3S0VSQ5</accession>